<evidence type="ECO:0000256" key="4">
    <source>
        <dbReference type="ARBA" id="ARBA00022603"/>
    </source>
</evidence>
<evidence type="ECO:0000256" key="6">
    <source>
        <dbReference type="ARBA" id="ARBA00022691"/>
    </source>
</evidence>
<dbReference type="InterPro" id="IPR014776">
    <property type="entry name" value="4pyrrole_Mease_sub2"/>
</dbReference>
<dbReference type="GO" id="GO:0009236">
    <property type="term" value="P:cobalamin biosynthetic process"/>
    <property type="evidence" value="ECO:0007669"/>
    <property type="project" value="UniProtKB-UniPathway"/>
</dbReference>
<evidence type="ECO:0000256" key="3">
    <source>
        <dbReference type="ARBA" id="ARBA00022573"/>
    </source>
</evidence>
<comment type="caution">
    <text evidence="9">The sequence shown here is derived from an EMBL/GenBank/DDBJ whole genome shotgun (WGS) entry which is preliminary data.</text>
</comment>
<reference evidence="9 10" key="1">
    <citation type="submission" date="2019-09" db="EMBL/GenBank/DDBJ databases">
        <title>Goodfellowia gen. nov., a new genus of the Pseudonocardineae related to Actinoalloteichus, containing Goodfellowia coeruleoviolacea gen. nov., comb. nov. gen. nov., comb. nov.</title>
        <authorList>
            <person name="Labeda D."/>
        </authorList>
    </citation>
    <scope>NUCLEOTIDE SEQUENCE [LARGE SCALE GENOMIC DNA]</scope>
    <source>
        <strain evidence="9 10">AN110305</strain>
    </source>
</reference>
<dbReference type="OrthoDB" id="9815856at2"/>
<dbReference type="UniPathway" id="UPA00148"/>
<evidence type="ECO:0000256" key="1">
    <source>
        <dbReference type="ARBA" id="ARBA00004953"/>
    </source>
</evidence>
<name>A0A5B2X5Z5_9PSEU</name>
<evidence type="ECO:0000313" key="9">
    <source>
        <dbReference type="EMBL" id="KAA2258561.1"/>
    </source>
</evidence>
<protein>
    <submittedName>
        <fullName evidence="9">Precorrin-4 C(11)-methyltransferase</fullName>
        <ecNumber evidence="9">2.1.1.133</ecNumber>
    </submittedName>
</protein>
<dbReference type="SUPFAM" id="SSF53790">
    <property type="entry name" value="Tetrapyrrole methylase"/>
    <property type="match status" value="1"/>
</dbReference>
<keyword evidence="4 9" id="KW-0489">Methyltransferase</keyword>
<gene>
    <name evidence="9" type="primary">cobM</name>
    <name evidence="9" type="ORF">F0L68_22140</name>
</gene>
<reference evidence="9 10" key="2">
    <citation type="submission" date="2019-09" db="EMBL/GenBank/DDBJ databases">
        <authorList>
            <person name="Jin C."/>
        </authorList>
    </citation>
    <scope>NUCLEOTIDE SEQUENCE [LARGE SCALE GENOMIC DNA]</scope>
    <source>
        <strain evidence="9 10">AN110305</strain>
    </source>
</reference>
<dbReference type="InterPro" id="IPR050161">
    <property type="entry name" value="Siro_Cobalamin_biosynth"/>
</dbReference>
<dbReference type="PROSITE" id="PS00839">
    <property type="entry name" value="SUMT_1"/>
    <property type="match status" value="1"/>
</dbReference>
<feature type="compositionally biased region" description="Basic and acidic residues" evidence="7">
    <location>
        <begin position="272"/>
        <end position="285"/>
    </location>
</feature>
<dbReference type="NCBIfam" id="TIGR01465">
    <property type="entry name" value="cobM_cbiF"/>
    <property type="match status" value="1"/>
</dbReference>
<dbReference type="InterPro" id="IPR003043">
    <property type="entry name" value="Uropor_MeTrfase_CS"/>
</dbReference>
<dbReference type="Proteomes" id="UP000323454">
    <property type="component" value="Unassembled WGS sequence"/>
</dbReference>
<feature type="compositionally biased region" description="Low complexity" evidence="7">
    <location>
        <begin position="424"/>
        <end position="461"/>
    </location>
</feature>
<dbReference type="Pfam" id="PF00590">
    <property type="entry name" value="TP_methylase"/>
    <property type="match status" value="1"/>
</dbReference>
<sequence>MTGRVSFVGAGPGAADLITLRGARRIAEADIVVWAASLVDPECIREHARPDAELVDSSRVTHEDVLEIYRRAAASKLKVARVHSGDPALWGAVQEQYDGCERLGLDVEIVPGVSAFSAAAAVVGRELTIPEVAQSVILTRLEGGKTPMPDGEQIREFARHGTTMAIFLSAARTGQLAEELRAGGYAEDTPIVVAYKVTWPDELVLHTTLGELEATVKEHKLWRHTLFLVGQALRAGGTRSRLYHAGHFHTFRKADPAARRALRAETAGSRAEAPKAEEPEPEPRRAKPTRWSLRAGRAGRVAARVEAGRVEDAVAAQADATAAQDDAAAQPASAAAAWSAVHDWQETARNTPRGAKARAAKPVPAEEQPALHLVENPAAEPKPLNRPRTTVAAAATATRRASVNVSAPEPAEPARQDRPETLESPESAEQPAAATRPAAQRPTAQKSSAQKQTGQKQTVQKSAKSRAGSPSARARKRNG</sequence>
<dbReference type="InterPro" id="IPR014777">
    <property type="entry name" value="4pyrrole_Mease_sub1"/>
</dbReference>
<comment type="similarity">
    <text evidence="2">Belongs to the precorrin methyltransferase family.</text>
</comment>
<dbReference type="InterPro" id="IPR000878">
    <property type="entry name" value="4pyrrol_Mease"/>
</dbReference>
<comment type="pathway">
    <text evidence="1">Cofactor biosynthesis; adenosylcobalamin biosynthesis.</text>
</comment>
<feature type="compositionally biased region" description="Low complexity" evidence="7">
    <location>
        <begin position="386"/>
        <end position="401"/>
    </location>
</feature>
<keyword evidence="10" id="KW-1185">Reference proteome</keyword>
<dbReference type="GO" id="GO:0032259">
    <property type="term" value="P:methylation"/>
    <property type="evidence" value="ECO:0007669"/>
    <property type="project" value="UniProtKB-KW"/>
</dbReference>
<proteinExistence type="inferred from homology"/>
<dbReference type="CDD" id="cd11641">
    <property type="entry name" value="Precorrin-4_C11-MT"/>
    <property type="match status" value="1"/>
</dbReference>
<evidence type="ECO:0000313" key="10">
    <source>
        <dbReference type="Proteomes" id="UP000323454"/>
    </source>
</evidence>
<keyword evidence="3" id="KW-0169">Cobalamin biosynthesis</keyword>
<feature type="region of interest" description="Disordered" evidence="7">
    <location>
        <begin position="334"/>
        <end position="479"/>
    </location>
</feature>
<evidence type="ECO:0000256" key="2">
    <source>
        <dbReference type="ARBA" id="ARBA00005879"/>
    </source>
</evidence>
<dbReference type="PANTHER" id="PTHR45790:SF4">
    <property type="entry name" value="COBALT-PRECORRIN-4 C(11)-METHYLTRANSFERASE"/>
    <property type="match status" value="1"/>
</dbReference>
<feature type="domain" description="Tetrapyrrole methylase" evidence="8">
    <location>
        <begin position="5"/>
        <end position="212"/>
    </location>
</feature>
<evidence type="ECO:0000256" key="7">
    <source>
        <dbReference type="SAM" id="MobiDB-lite"/>
    </source>
</evidence>
<keyword evidence="5 9" id="KW-0808">Transferase</keyword>
<dbReference type="Gene3D" id="3.40.1010.10">
    <property type="entry name" value="Cobalt-precorrin-4 Transmethylase, Domain 1"/>
    <property type="match status" value="1"/>
</dbReference>
<keyword evidence="6" id="KW-0949">S-adenosyl-L-methionine</keyword>
<dbReference type="EMBL" id="VUOB01000041">
    <property type="protein sequence ID" value="KAA2258561.1"/>
    <property type="molecule type" value="Genomic_DNA"/>
</dbReference>
<dbReference type="InterPro" id="IPR006362">
    <property type="entry name" value="Cbl_synth_CobM/CibF"/>
</dbReference>
<feature type="region of interest" description="Disordered" evidence="7">
    <location>
        <begin position="256"/>
        <end position="298"/>
    </location>
</feature>
<dbReference type="RefSeq" id="WP_149851557.1">
    <property type="nucleotide sequence ID" value="NZ_VUOB01000041.1"/>
</dbReference>
<organism evidence="9 10">
    <name type="scientific">Solihabitans fulvus</name>
    <dbReference type="NCBI Taxonomy" id="1892852"/>
    <lineage>
        <taxon>Bacteria</taxon>
        <taxon>Bacillati</taxon>
        <taxon>Actinomycetota</taxon>
        <taxon>Actinomycetes</taxon>
        <taxon>Pseudonocardiales</taxon>
        <taxon>Pseudonocardiaceae</taxon>
        <taxon>Solihabitans</taxon>
    </lineage>
</organism>
<dbReference type="InterPro" id="IPR035996">
    <property type="entry name" value="4pyrrol_Methylase_sf"/>
</dbReference>
<accession>A0A5B2X5Z5</accession>
<dbReference type="AlphaFoldDB" id="A0A5B2X5Z5"/>
<evidence type="ECO:0000259" key="8">
    <source>
        <dbReference type="Pfam" id="PF00590"/>
    </source>
</evidence>
<dbReference type="Gene3D" id="3.30.950.10">
    <property type="entry name" value="Methyltransferase, Cobalt-precorrin-4 Transmethylase, Domain 2"/>
    <property type="match status" value="1"/>
</dbReference>
<evidence type="ECO:0000256" key="5">
    <source>
        <dbReference type="ARBA" id="ARBA00022679"/>
    </source>
</evidence>
<dbReference type="PANTHER" id="PTHR45790">
    <property type="entry name" value="SIROHEME SYNTHASE-RELATED"/>
    <property type="match status" value="1"/>
</dbReference>
<dbReference type="EC" id="2.1.1.133" evidence="9"/>
<dbReference type="GO" id="GO:0046026">
    <property type="term" value="F:precorrin-4 C11-methyltransferase activity"/>
    <property type="evidence" value="ECO:0007669"/>
    <property type="project" value="UniProtKB-EC"/>
</dbReference>
<feature type="compositionally biased region" description="Basic and acidic residues" evidence="7">
    <location>
        <begin position="412"/>
        <end position="421"/>
    </location>
</feature>